<evidence type="ECO:0008006" key="5">
    <source>
        <dbReference type="Google" id="ProtNLM"/>
    </source>
</evidence>
<sequence length="120" mass="12644">MTTDPAPLRDRLRAALPAAMKQRDRPAIAALRSALGAIDNAEAVDGTDVRAGAIETSAVGPGAAERARHALTEADIEAIVRTEIDERRRAAEEYDALSGGADRAESLRAEAAVLAIHFES</sequence>
<reference evidence="3" key="1">
    <citation type="submission" date="2015-07" db="EMBL/GenBank/DDBJ databases">
        <title>Nocardia seriolae U-1 whole genome shotgun sequence.</title>
        <authorList>
            <person name="Imajoh M."/>
            <person name="Fukumoto Y."/>
            <person name="Sukeda M."/>
            <person name="Yamane J."/>
            <person name="Yamasaki K."/>
            <person name="Shimizu M."/>
            <person name="Ohnishi K."/>
            <person name="Oshima S."/>
        </authorList>
    </citation>
    <scope>NUCLEOTIDE SEQUENCE [LARGE SCALE GENOMIC DNA]</scope>
    <source>
        <strain evidence="3">U-1</strain>
    </source>
</reference>
<dbReference type="EMBL" id="BBYQ01000012">
    <property type="protein sequence ID" value="GAP27004.1"/>
    <property type="molecule type" value="Genomic_DNA"/>
</dbReference>
<dbReference type="RefSeq" id="WP_033086117.1">
    <property type="nucleotide sequence ID" value="NZ_AP017900.1"/>
</dbReference>
<organism evidence="2 3">
    <name type="scientific">Nocardia seriolae</name>
    <dbReference type="NCBI Taxonomy" id="37332"/>
    <lineage>
        <taxon>Bacteria</taxon>
        <taxon>Bacillati</taxon>
        <taxon>Actinomycetota</taxon>
        <taxon>Actinomycetes</taxon>
        <taxon>Mycobacteriales</taxon>
        <taxon>Nocardiaceae</taxon>
        <taxon>Nocardia</taxon>
    </lineage>
</organism>
<dbReference type="OrthoDB" id="3298383at2"/>
<evidence type="ECO:0000313" key="2">
    <source>
        <dbReference type="EMBL" id="GAP27004.1"/>
    </source>
</evidence>
<dbReference type="Proteomes" id="UP000037179">
    <property type="component" value="Unassembled WGS sequence"/>
</dbReference>
<dbReference type="Proteomes" id="UP000180166">
    <property type="component" value="Chromosome"/>
</dbReference>
<reference evidence="2 3" key="2">
    <citation type="journal article" date="2016" name="Genome Announc.">
        <title>Draft Genome Sequence of Erythromycin- and Oxytetracycline-Sensitive Nocardia seriolae Strain U-1 (NBRC 110359).</title>
        <authorList>
            <person name="Imajoh M."/>
            <person name="Sukeda M."/>
            <person name="Shimizu M."/>
            <person name="Yamane J."/>
            <person name="Ohnishi K."/>
            <person name="Oshima S."/>
        </authorList>
    </citation>
    <scope>NUCLEOTIDE SEQUENCE [LARGE SCALE GENOMIC DNA]</scope>
    <source>
        <strain evidence="2 3">U-1</strain>
    </source>
</reference>
<name>A0A0B8N022_9NOCA</name>
<dbReference type="PANTHER" id="PTHR28055">
    <property type="entry name" value="ALTERED INHERITANCE OF MITOCHONDRIA PROTEIN 41, MITOCHONDRIAL"/>
    <property type="match status" value="1"/>
</dbReference>
<evidence type="ECO:0000313" key="3">
    <source>
        <dbReference type="Proteomes" id="UP000037179"/>
    </source>
</evidence>
<dbReference type="GeneID" id="93373689"/>
<dbReference type="AlphaFoldDB" id="A0A0B8N022"/>
<dbReference type="PANTHER" id="PTHR28055:SF1">
    <property type="entry name" value="ALTERED INHERITANCE OF MITOCHONDRIA PROTEIN 41, MITOCHONDRIAL"/>
    <property type="match status" value="1"/>
</dbReference>
<dbReference type="KEGG" id="nsr:NS506_06420"/>
<accession>A0A0B8N022</accession>
<dbReference type="InterPro" id="IPR042184">
    <property type="entry name" value="YqeY/Aim41_N"/>
</dbReference>
<proteinExistence type="predicted"/>
<reference evidence="1 4" key="3">
    <citation type="submission" date="2016-10" db="EMBL/GenBank/DDBJ databases">
        <title>Genome sequence of Nocardia seriolae strain EM150506, isolated from Anguila japonica.</title>
        <authorList>
            <person name="Han H.-J."/>
        </authorList>
    </citation>
    <scope>NUCLEOTIDE SEQUENCE [LARGE SCALE GENOMIC DNA]</scope>
    <source>
        <strain evidence="1 4">EM150506</strain>
    </source>
</reference>
<protein>
    <recommendedName>
        <fullName evidence="5">GatB/YqeY domain-containing protein</fullName>
    </recommendedName>
</protein>
<dbReference type="InterPro" id="IPR019004">
    <property type="entry name" value="YqeY/Aim41"/>
</dbReference>
<dbReference type="EMBL" id="CP017839">
    <property type="protein sequence ID" value="APB00456.1"/>
    <property type="molecule type" value="Genomic_DNA"/>
</dbReference>
<dbReference type="Gene3D" id="1.10.1510.10">
    <property type="entry name" value="Uncharacterised protein YqeY/AIM41 PF09424, N-terminal domain"/>
    <property type="match status" value="1"/>
</dbReference>
<evidence type="ECO:0000313" key="1">
    <source>
        <dbReference type="EMBL" id="APB00456.1"/>
    </source>
</evidence>
<keyword evidence="3" id="KW-1185">Reference proteome</keyword>
<evidence type="ECO:0000313" key="4">
    <source>
        <dbReference type="Proteomes" id="UP000180166"/>
    </source>
</evidence>
<gene>
    <name evidence="1" type="ORF">NS506_06420</name>
    <name evidence="2" type="ORF">NSK11_contig00012-0039</name>
</gene>